<reference evidence="6 7" key="1">
    <citation type="submission" date="2019-11" db="EMBL/GenBank/DDBJ databases">
        <authorList>
            <person name="Cao P."/>
        </authorList>
    </citation>
    <scope>NUCLEOTIDE SEQUENCE [LARGE SCALE GENOMIC DNA]</scope>
    <source>
        <strain evidence="6 7">NEAU-AAG5</strain>
    </source>
</reference>
<evidence type="ECO:0000256" key="2">
    <source>
        <dbReference type="ARBA" id="ARBA00022797"/>
    </source>
</evidence>
<dbReference type="InterPro" id="IPR016292">
    <property type="entry name" value="Epoxide_hydrolase"/>
</dbReference>
<accession>A0A7K1KXW7</accession>
<dbReference type="InterPro" id="IPR029058">
    <property type="entry name" value="AB_hydrolase_fold"/>
</dbReference>
<feature type="domain" description="Epoxide hydrolase N-terminal" evidence="5">
    <location>
        <begin position="1"/>
        <end position="106"/>
    </location>
</feature>
<gene>
    <name evidence="6" type="ORF">GNZ18_09895</name>
</gene>
<evidence type="ECO:0000313" key="7">
    <source>
        <dbReference type="Proteomes" id="UP000432015"/>
    </source>
</evidence>
<dbReference type="Pfam" id="PF06441">
    <property type="entry name" value="EHN"/>
    <property type="match status" value="1"/>
</dbReference>
<dbReference type="GO" id="GO:0004301">
    <property type="term" value="F:epoxide hydrolase activity"/>
    <property type="evidence" value="ECO:0007669"/>
    <property type="project" value="TreeGrafter"/>
</dbReference>
<evidence type="ECO:0000259" key="5">
    <source>
        <dbReference type="Pfam" id="PF06441"/>
    </source>
</evidence>
<keyword evidence="2" id="KW-0058">Aromatic hydrocarbons catabolism</keyword>
<proteinExistence type="inferred from homology"/>
<dbReference type="PANTHER" id="PTHR21661:SF35">
    <property type="entry name" value="EPOXIDE HYDROLASE"/>
    <property type="match status" value="1"/>
</dbReference>
<dbReference type="InterPro" id="IPR010497">
    <property type="entry name" value="Epoxide_hydro_N"/>
</dbReference>
<feature type="active site" description="Nucleophile" evidence="4">
    <location>
        <position position="175"/>
    </location>
</feature>
<feature type="active site" description="Proton acceptor" evidence="4">
    <location>
        <position position="359"/>
    </location>
</feature>
<protein>
    <submittedName>
        <fullName evidence="6">Alpha/beta fold hydrolase</fullName>
    </submittedName>
</protein>
<dbReference type="PANTHER" id="PTHR21661">
    <property type="entry name" value="EPOXIDE HYDROLASE 1-RELATED"/>
    <property type="match status" value="1"/>
</dbReference>
<dbReference type="Proteomes" id="UP000432015">
    <property type="component" value="Unassembled WGS sequence"/>
</dbReference>
<dbReference type="InterPro" id="IPR000639">
    <property type="entry name" value="Epox_hydrolase-like"/>
</dbReference>
<dbReference type="Gene3D" id="3.40.50.1820">
    <property type="entry name" value="alpha/beta hydrolase"/>
    <property type="match status" value="1"/>
</dbReference>
<dbReference type="GO" id="GO:0097176">
    <property type="term" value="P:epoxide metabolic process"/>
    <property type="evidence" value="ECO:0007669"/>
    <property type="project" value="TreeGrafter"/>
</dbReference>
<name>A0A7K1KXW7_9ACTN</name>
<dbReference type="PIRSF" id="PIRSF001112">
    <property type="entry name" value="Epoxide_hydrolase"/>
    <property type="match status" value="1"/>
</dbReference>
<keyword evidence="7" id="KW-1185">Reference proteome</keyword>
<evidence type="ECO:0000256" key="1">
    <source>
        <dbReference type="ARBA" id="ARBA00010088"/>
    </source>
</evidence>
<dbReference type="AlphaFoldDB" id="A0A7K1KXW7"/>
<comment type="similarity">
    <text evidence="1">Belongs to the peptidase S33 family.</text>
</comment>
<evidence type="ECO:0000256" key="3">
    <source>
        <dbReference type="ARBA" id="ARBA00022801"/>
    </source>
</evidence>
<dbReference type="EMBL" id="WOFH01000003">
    <property type="protein sequence ID" value="MUN36907.1"/>
    <property type="molecule type" value="Genomic_DNA"/>
</dbReference>
<organism evidence="6 7">
    <name type="scientific">Actinomadura litoris</name>
    <dbReference type="NCBI Taxonomy" id="2678616"/>
    <lineage>
        <taxon>Bacteria</taxon>
        <taxon>Bacillati</taxon>
        <taxon>Actinomycetota</taxon>
        <taxon>Actinomycetes</taxon>
        <taxon>Streptosporangiales</taxon>
        <taxon>Thermomonosporaceae</taxon>
        <taxon>Actinomadura</taxon>
    </lineage>
</organism>
<dbReference type="SUPFAM" id="SSF53474">
    <property type="entry name" value="alpha/beta-Hydrolases"/>
    <property type="match status" value="1"/>
</dbReference>
<feature type="active site" description="Proton donor" evidence="4">
    <location>
        <position position="300"/>
    </location>
</feature>
<evidence type="ECO:0000313" key="6">
    <source>
        <dbReference type="EMBL" id="MUN36907.1"/>
    </source>
</evidence>
<keyword evidence="3 6" id="KW-0378">Hydrolase</keyword>
<sequence>MEPFEIAVPRSDLDDLRERLELTRWPGEAPAGEWESGVPVGYLRGLADHWRDRFDWRAAERRLNRFPQFMTEIDGADVHLVHVRSPEPDALPLLMTHGWPSSVVEYLDVIDRLTDPRAHGGDPADAFHVVAPSLPGFGFSGPTRQKGWDVERIARAWSELMRGLGYPRYAAHGGDLGVWISLTLAALAPREVLGAHVNFLLTPPPNGPGGTGDLTGEDARRLELMAEYNRQAGYMKVQSTRPQTLAYGLTDSPVGQLAWIAEKFHEWTGPGERSVSWDRLLTNVSVYWLTRTAGSSAQLYFELADRLPDSGRPPADEPPLAVPLGVLACPYDAALPVRSIARTRFPNIVQWSEWDHAGHFPALEDPELFVRDVRSFARALPRDGGR</sequence>
<evidence type="ECO:0000256" key="4">
    <source>
        <dbReference type="PIRSR" id="PIRSR001112-1"/>
    </source>
</evidence>
<comment type="caution">
    <text evidence="6">The sequence shown here is derived from an EMBL/GenBank/DDBJ whole genome shotgun (WGS) entry which is preliminary data.</text>
</comment>
<dbReference type="PRINTS" id="PR00412">
    <property type="entry name" value="EPOXHYDRLASE"/>
</dbReference>